<evidence type="ECO:0000256" key="4">
    <source>
        <dbReference type="ARBA" id="ARBA00023136"/>
    </source>
</evidence>
<dbReference type="EMBL" id="JAPQKO010000008">
    <property type="protein sequence ID" value="KAJ5152396.1"/>
    <property type="molecule type" value="Genomic_DNA"/>
</dbReference>
<evidence type="ECO:0000256" key="2">
    <source>
        <dbReference type="ARBA" id="ARBA00022692"/>
    </source>
</evidence>
<feature type="transmembrane region" description="Helical" evidence="6">
    <location>
        <begin position="144"/>
        <end position="166"/>
    </location>
</feature>
<organism evidence="8 9">
    <name type="scientific">Penicillium capsulatum</name>
    <dbReference type="NCBI Taxonomy" id="69766"/>
    <lineage>
        <taxon>Eukaryota</taxon>
        <taxon>Fungi</taxon>
        <taxon>Dikarya</taxon>
        <taxon>Ascomycota</taxon>
        <taxon>Pezizomycotina</taxon>
        <taxon>Eurotiomycetes</taxon>
        <taxon>Eurotiomycetidae</taxon>
        <taxon>Eurotiales</taxon>
        <taxon>Aspergillaceae</taxon>
        <taxon>Penicillium</taxon>
    </lineage>
</organism>
<comment type="caution">
    <text evidence="8">The sequence shown here is derived from an EMBL/GenBank/DDBJ whole genome shotgun (WGS) entry which is preliminary data.</text>
</comment>
<dbReference type="InterPro" id="IPR051694">
    <property type="entry name" value="Immunoregulatory_rcpt-like"/>
</dbReference>
<feature type="region of interest" description="Disordered" evidence="5">
    <location>
        <begin position="201"/>
        <end position="253"/>
    </location>
</feature>
<evidence type="ECO:0000256" key="6">
    <source>
        <dbReference type="SAM" id="Phobius"/>
    </source>
</evidence>
<feature type="chain" id="PRO_5040747246" description="Mid2 domain-containing protein" evidence="7">
    <location>
        <begin position="17"/>
        <end position="253"/>
    </location>
</feature>
<dbReference type="GO" id="GO:0016020">
    <property type="term" value="C:membrane"/>
    <property type="evidence" value="ECO:0007669"/>
    <property type="project" value="UniProtKB-SubCell"/>
</dbReference>
<evidence type="ECO:0000313" key="8">
    <source>
        <dbReference type="EMBL" id="KAJ5152396.1"/>
    </source>
</evidence>
<evidence type="ECO:0000256" key="3">
    <source>
        <dbReference type="ARBA" id="ARBA00022989"/>
    </source>
</evidence>
<proteinExistence type="predicted"/>
<feature type="signal peptide" evidence="7">
    <location>
        <begin position="1"/>
        <end position="16"/>
    </location>
</feature>
<keyword evidence="4 6" id="KW-0472">Membrane</keyword>
<gene>
    <name evidence="8" type="ORF">N7492_010691</name>
</gene>
<dbReference type="OrthoDB" id="4505626at2759"/>
<evidence type="ECO:0000256" key="7">
    <source>
        <dbReference type="SAM" id="SignalP"/>
    </source>
</evidence>
<reference evidence="8" key="1">
    <citation type="submission" date="2022-11" db="EMBL/GenBank/DDBJ databases">
        <authorList>
            <person name="Petersen C."/>
        </authorList>
    </citation>
    <scope>NUCLEOTIDE SEQUENCE</scope>
    <source>
        <strain evidence="8">IBT 21917</strain>
    </source>
</reference>
<protein>
    <recommendedName>
        <fullName evidence="10">Mid2 domain-containing protein</fullName>
    </recommendedName>
</protein>
<name>A0A9W9HMU9_9EURO</name>
<evidence type="ECO:0000256" key="5">
    <source>
        <dbReference type="SAM" id="MobiDB-lite"/>
    </source>
</evidence>
<keyword evidence="7" id="KW-0732">Signal</keyword>
<dbReference type="AlphaFoldDB" id="A0A9W9HMU9"/>
<dbReference type="GO" id="GO:0071944">
    <property type="term" value="C:cell periphery"/>
    <property type="evidence" value="ECO:0007669"/>
    <property type="project" value="UniProtKB-ARBA"/>
</dbReference>
<keyword evidence="3 6" id="KW-1133">Transmembrane helix</keyword>
<evidence type="ECO:0008006" key="10">
    <source>
        <dbReference type="Google" id="ProtNLM"/>
    </source>
</evidence>
<sequence length="253" mass="26474">MDLLLYIFALLPLVQAWTFRYTNSANETTTLHGTKNLDCTDIDLPNRNVASYDPEGTLPCLLIYQGAKCPDSEHDDVNATSCESWKWTSPANGHFRGIKVLVSGAPTATASISIATQTTATTATSTSPSTSSDSSSGLSLSGGAIAGIVVGLVCAFLIFAAIFFFLGRRKRKAILANQQNAPQGPCEPSATGDAEADVLTSAKGMSEKPADLHPAGVGLAPGSQLAELAASGQNRPAELATNPVHELDTHNER</sequence>
<dbReference type="PANTHER" id="PTHR15549">
    <property type="entry name" value="PAIRED IMMUNOGLOBULIN-LIKE TYPE 2 RECEPTOR"/>
    <property type="match status" value="1"/>
</dbReference>
<comment type="subcellular location">
    <subcellularLocation>
        <location evidence="1">Membrane</location>
        <topology evidence="1">Single-pass membrane protein</topology>
    </subcellularLocation>
</comment>
<keyword evidence="2 6" id="KW-0812">Transmembrane</keyword>
<keyword evidence="9" id="KW-1185">Reference proteome</keyword>
<evidence type="ECO:0000256" key="1">
    <source>
        <dbReference type="ARBA" id="ARBA00004167"/>
    </source>
</evidence>
<dbReference type="Proteomes" id="UP001146351">
    <property type="component" value="Unassembled WGS sequence"/>
</dbReference>
<evidence type="ECO:0000313" key="9">
    <source>
        <dbReference type="Proteomes" id="UP001146351"/>
    </source>
</evidence>
<accession>A0A9W9HMU9</accession>
<reference evidence="8" key="2">
    <citation type="journal article" date="2023" name="IMA Fungus">
        <title>Comparative genomic study of the Penicillium genus elucidates a diverse pangenome and 15 lateral gene transfer events.</title>
        <authorList>
            <person name="Petersen C."/>
            <person name="Sorensen T."/>
            <person name="Nielsen M.R."/>
            <person name="Sondergaard T.E."/>
            <person name="Sorensen J.L."/>
            <person name="Fitzpatrick D.A."/>
            <person name="Frisvad J.C."/>
            <person name="Nielsen K.L."/>
        </authorList>
    </citation>
    <scope>NUCLEOTIDE SEQUENCE</scope>
    <source>
        <strain evidence="8">IBT 21917</strain>
    </source>
</reference>